<dbReference type="Pfam" id="PF19851">
    <property type="entry name" value="DUF6326"/>
    <property type="match status" value="1"/>
</dbReference>
<dbReference type="AlphaFoldDB" id="A0A1H5HCL7"/>
<dbReference type="RefSeq" id="WP_089772705.1">
    <property type="nucleotide sequence ID" value="NZ_FNTX01000001.1"/>
</dbReference>
<proteinExistence type="predicted"/>
<feature type="transmembrane region" description="Helical" evidence="1">
    <location>
        <begin position="26"/>
        <end position="45"/>
    </location>
</feature>
<dbReference type="OrthoDB" id="1551186at2"/>
<name>A0A1H5HCL7_9MICO</name>
<dbReference type="EMBL" id="FNTX01000001">
    <property type="protein sequence ID" value="SEE25733.1"/>
    <property type="molecule type" value="Genomic_DNA"/>
</dbReference>
<evidence type="ECO:0000313" key="3">
    <source>
        <dbReference type="Proteomes" id="UP000199220"/>
    </source>
</evidence>
<accession>A0A1H5HCL7</accession>
<keyword evidence="1" id="KW-1133">Transmembrane helix</keyword>
<evidence type="ECO:0000256" key="1">
    <source>
        <dbReference type="SAM" id="Phobius"/>
    </source>
</evidence>
<dbReference type="InterPro" id="IPR046289">
    <property type="entry name" value="DUF6326"/>
</dbReference>
<dbReference type="Proteomes" id="UP000199220">
    <property type="component" value="Unassembled WGS sequence"/>
</dbReference>
<sequence>MTTLPTESRPLEAAGRRGSPRRLVSALWLFVILCYLYCDVLGFYYEPHLRELLAGQVGSIAVTQGFLLGSAVLMTIPMAMTLVSRVAPHSVARWATVGAAGFMTIVQAASLLVGSNTLHYLYFSVIEIATTGFLAYYAAFRWRGDRSGEG</sequence>
<evidence type="ECO:0000313" key="2">
    <source>
        <dbReference type="EMBL" id="SEE25733.1"/>
    </source>
</evidence>
<feature type="transmembrane region" description="Helical" evidence="1">
    <location>
        <begin position="57"/>
        <end position="79"/>
    </location>
</feature>
<protein>
    <submittedName>
        <fullName evidence="2">Uncharacterized protein</fullName>
    </submittedName>
</protein>
<feature type="transmembrane region" description="Helical" evidence="1">
    <location>
        <begin position="91"/>
        <end position="114"/>
    </location>
</feature>
<reference evidence="3" key="1">
    <citation type="submission" date="2016-10" db="EMBL/GenBank/DDBJ databases">
        <authorList>
            <person name="Varghese N."/>
            <person name="Submissions S."/>
        </authorList>
    </citation>
    <scope>NUCLEOTIDE SEQUENCE [LARGE SCALE GENOMIC DNA]</scope>
    <source>
        <strain evidence="3">DSM 21368</strain>
    </source>
</reference>
<organism evidence="2 3">
    <name type="scientific">Ruania alba</name>
    <dbReference type="NCBI Taxonomy" id="648782"/>
    <lineage>
        <taxon>Bacteria</taxon>
        <taxon>Bacillati</taxon>
        <taxon>Actinomycetota</taxon>
        <taxon>Actinomycetes</taxon>
        <taxon>Micrococcales</taxon>
        <taxon>Ruaniaceae</taxon>
        <taxon>Ruania</taxon>
    </lineage>
</organism>
<gene>
    <name evidence="2" type="ORF">SAMN04488554_1922</name>
</gene>
<feature type="transmembrane region" description="Helical" evidence="1">
    <location>
        <begin position="120"/>
        <end position="140"/>
    </location>
</feature>
<keyword evidence="3" id="KW-1185">Reference proteome</keyword>
<keyword evidence="1" id="KW-0472">Membrane</keyword>
<keyword evidence="1" id="KW-0812">Transmembrane</keyword>